<feature type="compositionally biased region" description="Basic and acidic residues" evidence="18">
    <location>
        <begin position="500"/>
        <end position="520"/>
    </location>
</feature>
<feature type="transmembrane region" description="Helical" evidence="19">
    <location>
        <begin position="144"/>
        <end position="163"/>
    </location>
</feature>
<evidence type="ECO:0000256" key="17">
    <source>
        <dbReference type="ARBA" id="ARBA00048829"/>
    </source>
</evidence>
<feature type="transmembrane region" description="Helical" evidence="19">
    <location>
        <begin position="362"/>
        <end position="384"/>
    </location>
</feature>
<keyword evidence="15" id="KW-0325">Glycoprotein</keyword>
<evidence type="ECO:0000256" key="9">
    <source>
        <dbReference type="ARBA" id="ARBA00022692"/>
    </source>
</evidence>
<evidence type="ECO:0000259" key="20">
    <source>
        <dbReference type="Pfam" id="PF02516"/>
    </source>
</evidence>
<dbReference type="AlphaFoldDB" id="A0AAD9IYS5"/>
<evidence type="ECO:0000256" key="10">
    <source>
        <dbReference type="ARBA" id="ARBA00022723"/>
    </source>
</evidence>
<dbReference type="EC" id="2.4.99.18" evidence="6"/>
<accession>A0AAD9IYS5</accession>
<dbReference type="EMBL" id="JAODUP010000913">
    <property type="protein sequence ID" value="KAK2142785.1"/>
    <property type="molecule type" value="Genomic_DNA"/>
</dbReference>
<comment type="cofactor">
    <cofactor evidence="2">
        <name>Mg(2+)</name>
        <dbReference type="ChEBI" id="CHEBI:18420"/>
    </cofactor>
</comment>
<evidence type="ECO:0000256" key="8">
    <source>
        <dbReference type="ARBA" id="ARBA00022679"/>
    </source>
</evidence>
<feature type="transmembrane region" description="Helical" evidence="19">
    <location>
        <begin position="303"/>
        <end position="327"/>
    </location>
</feature>
<feature type="transmembrane region" description="Helical" evidence="19">
    <location>
        <begin position="241"/>
        <end position="261"/>
    </location>
</feature>
<feature type="transmembrane region" description="Helical" evidence="19">
    <location>
        <begin position="273"/>
        <end position="291"/>
    </location>
</feature>
<evidence type="ECO:0000259" key="21">
    <source>
        <dbReference type="Pfam" id="PF21436"/>
    </source>
</evidence>
<dbReference type="InterPro" id="IPR048999">
    <property type="entry name" value="STT3-PglB_core"/>
</dbReference>
<evidence type="ECO:0000256" key="5">
    <source>
        <dbReference type="ARBA" id="ARBA00010810"/>
    </source>
</evidence>
<feature type="domain" description="Oligosaccharyl transferase STT3 N-terminal" evidence="20">
    <location>
        <begin position="23"/>
        <end position="423"/>
    </location>
</feature>
<evidence type="ECO:0000256" key="1">
    <source>
        <dbReference type="ARBA" id="ARBA00001936"/>
    </source>
</evidence>
<keyword evidence="10" id="KW-0479">Metal-binding</keyword>
<evidence type="ECO:0000256" key="19">
    <source>
        <dbReference type="SAM" id="Phobius"/>
    </source>
</evidence>
<keyword evidence="16" id="KW-0464">Manganese</keyword>
<comment type="pathway">
    <text evidence="4">Protein modification; protein glycosylation.</text>
</comment>
<keyword evidence="11" id="KW-0256">Endoplasmic reticulum</keyword>
<feature type="compositionally biased region" description="Basic residues" evidence="18">
    <location>
        <begin position="780"/>
        <end position="822"/>
    </location>
</feature>
<dbReference type="GO" id="GO:0004579">
    <property type="term" value="F:dolichyl-diphosphooligosaccharide-protein glycotransferase activity"/>
    <property type="evidence" value="ECO:0007669"/>
    <property type="project" value="UniProtKB-EC"/>
</dbReference>
<comment type="similarity">
    <text evidence="5">Belongs to the STT3 family.</text>
</comment>
<dbReference type="Pfam" id="PF02516">
    <property type="entry name" value="STT3"/>
    <property type="match status" value="1"/>
</dbReference>
<feature type="region of interest" description="Disordered" evidence="18">
    <location>
        <begin position="468"/>
        <end position="520"/>
    </location>
</feature>
<feature type="transmembrane region" description="Helical" evidence="19">
    <location>
        <begin position="531"/>
        <end position="551"/>
    </location>
</feature>
<keyword evidence="14 19" id="KW-0472">Membrane</keyword>
<feature type="transmembrane region" description="Helical" evidence="19">
    <location>
        <begin position="391"/>
        <end position="408"/>
    </location>
</feature>
<evidence type="ECO:0000313" key="23">
    <source>
        <dbReference type="Proteomes" id="UP001208570"/>
    </source>
</evidence>
<comment type="catalytic activity">
    <reaction evidence="17">
        <text>a di-trans,poly-cis-dolichyl diphosphooligosaccharide + L-asparaginyl-[protein] = N(4)-(oligosaccharide-(1-&gt;4)-N-acetyl-beta-D-glucosaminyl-(1-&gt;4)-N-acetyl-beta-D-glucosaminyl)-L-asparaginyl-[protein] + a di-trans,poly-cis-dolichyl diphosphate + H(+)</text>
        <dbReference type="Rhea" id="RHEA:22980"/>
        <dbReference type="Rhea" id="RHEA-COMP:12804"/>
        <dbReference type="Rhea" id="RHEA-COMP:12805"/>
        <dbReference type="Rhea" id="RHEA-COMP:19506"/>
        <dbReference type="Rhea" id="RHEA-COMP:19509"/>
        <dbReference type="ChEBI" id="CHEBI:15378"/>
        <dbReference type="ChEBI" id="CHEBI:50347"/>
        <dbReference type="ChEBI" id="CHEBI:57497"/>
        <dbReference type="ChEBI" id="CHEBI:57570"/>
        <dbReference type="ChEBI" id="CHEBI:132529"/>
        <dbReference type="EC" id="2.4.99.18"/>
    </reaction>
</comment>
<keyword evidence="12" id="KW-0460">Magnesium</keyword>
<dbReference type="Proteomes" id="UP001208570">
    <property type="component" value="Unassembled WGS sequence"/>
</dbReference>
<comment type="cofactor">
    <cofactor evidence="1">
        <name>Mn(2+)</name>
        <dbReference type="ChEBI" id="CHEBI:29035"/>
    </cofactor>
</comment>
<keyword evidence="8" id="KW-0808">Transferase</keyword>
<dbReference type="GO" id="GO:0043687">
    <property type="term" value="P:post-translational protein modification"/>
    <property type="evidence" value="ECO:0007669"/>
    <property type="project" value="TreeGrafter"/>
</dbReference>
<keyword evidence="13 19" id="KW-1133">Transmembrane helix</keyword>
<gene>
    <name evidence="22" type="ORF">LSH36_913g00008</name>
</gene>
<feature type="transmembrane region" description="Helical" evidence="19">
    <location>
        <begin position="414"/>
        <end position="435"/>
    </location>
</feature>
<feature type="domain" description="STT3/PglB/AglB core" evidence="21">
    <location>
        <begin position="594"/>
        <end position="650"/>
    </location>
</feature>
<evidence type="ECO:0000256" key="6">
    <source>
        <dbReference type="ARBA" id="ARBA00012605"/>
    </source>
</evidence>
<feature type="transmembrane region" description="Helical" evidence="19">
    <location>
        <begin position="170"/>
        <end position="188"/>
    </location>
</feature>
<feature type="transmembrane region" description="Helical" evidence="19">
    <location>
        <begin position="88"/>
        <end position="108"/>
    </location>
</feature>
<dbReference type="PANTHER" id="PTHR13872:SF1">
    <property type="entry name" value="DOLICHYL-DIPHOSPHOOLIGOSACCHARIDE--PROTEIN GLYCOSYLTRANSFERASE SUBUNIT STT3B"/>
    <property type="match status" value="1"/>
</dbReference>
<sequence>MADTSRTDIRSALSNPGGWKSLIIFFVLTLAWLVGFSSRLFAVIRFESIIHEFDPWFNYRSTHHMVENGFYNFLNWFDDRAWYPLGRIVGGTVYPGLMVTSGAIHWVLHALNIPIHIRDICVFLAPIFSGLTALSTYFLTKELWSSGAGLFAACFIAIVPGYISRSVAGSYDNEGIAIFALMFTYYLWIKSVKTGTIFWSSLTALSYFYMVSAWGGYVFIINLIPLHVFVLLLMGRYSHRIYVAYTSFYILGLVLSMQIPFVGFQPIRTSEHMASAGVFALLQAYAILQYVQSKLTKSEFRHFFFFAVMAVAGLVFLAVVALTWAGYVAPWSGRFYALYDTGYAKIHIPIIASVSEHQPTTWVSFFFDLHILVCVFPAGVWFVIKDINDERVFIVLYAITAVYFAGVMVRLMLTLTPCVCVLAAIAFSKTLEIYLKDDGHKHSPQESEDKEKNDKYYDKVSIISLSKSMNGRGGARSKSKKSKSSPGPMQVSPLLVDSGDGDRLKEVGKTKKTKEDKQKEPEGVGINIKSIVIVALLMMLMLFAVHCTWVTSNAYSSPSIVLASYGHDGSRNILDDYREAYYWLRQNTHEKARIMSWWDYGYQIAGMANRTTLVDNNTWNNSHIAMVGKAMSSNESAAYDIMRQLDVDYVLIIFGGVIGYSGDDINKFLWMVRIAEGEHPKDIRESDYFTPQGEFRVDAAGSPTLLNCLMYKLSYYRFGELHLDLRSPPGFDRTRNAEIGNKNIKLNHLEEAFTTEHWLVRIYKVKDLENREPTGEAKKRGPPKLSRKGNKKRKGSIKHKPKIIKGKKPSSSKLKKSTKPNK</sequence>
<reference evidence="22" key="1">
    <citation type="journal article" date="2023" name="Mol. Biol. Evol.">
        <title>Third-Generation Sequencing Reveals the Adaptive Role of the Epigenome in Three Deep-Sea Polychaetes.</title>
        <authorList>
            <person name="Perez M."/>
            <person name="Aroh O."/>
            <person name="Sun Y."/>
            <person name="Lan Y."/>
            <person name="Juniper S.K."/>
            <person name="Young C.R."/>
            <person name="Angers B."/>
            <person name="Qian P.Y."/>
        </authorList>
    </citation>
    <scope>NUCLEOTIDE SEQUENCE</scope>
    <source>
        <strain evidence="22">P08H-3</strain>
    </source>
</reference>
<evidence type="ECO:0000256" key="18">
    <source>
        <dbReference type="SAM" id="MobiDB-lite"/>
    </source>
</evidence>
<organism evidence="22 23">
    <name type="scientific">Paralvinella palmiformis</name>
    <dbReference type="NCBI Taxonomy" id="53620"/>
    <lineage>
        <taxon>Eukaryota</taxon>
        <taxon>Metazoa</taxon>
        <taxon>Spiralia</taxon>
        <taxon>Lophotrochozoa</taxon>
        <taxon>Annelida</taxon>
        <taxon>Polychaeta</taxon>
        <taxon>Sedentaria</taxon>
        <taxon>Canalipalpata</taxon>
        <taxon>Terebellida</taxon>
        <taxon>Terebelliformia</taxon>
        <taxon>Alvinellidae</taxon>
        <taxon>Paralvinella</taxon>
    </lineage>
</organism>
<keyword evidence="9 19" id="KW-0812">Transmembrane</keyword>
<feature type="transmembrane region" description="Helical" evidence="19">
    <location>
        <begin position="208"/>
        <end position="234"/>
    </location>
</feature>
<evidence type="ECO:0000256" key="16">
    <source>
        <dbReference type="ARBA" id="ARBA00023211"/>
    </source>
</evidence>
<feature type="transmembrane region" description="Helical" evidence="19">
    <location>
        <begin position="120"/>
        <end position="138"/>
    </location>
</feature>
<feature type="transmembrane region" description="Helical" evidence="19">
    <location>
        <begin position="21"/>
        <end position="44"/>
    </location>
</feature>
<evidence type="ECO:0000256" key="2">
    <source>
        <dbReference type="ARBA" id="ARBA00001946"/>
    </source>
</evidence>
<dbReference type="GO" id="GO:0046872">
    <property type="term" value="F:metal ion binding"/>
    <property type="evidence" value="ECO:0007669"/>
    <property type="project" value="UniProtKB-KW"/>
</dbReference>
<evidence type="ECO:0000256" key="14">
    <source>
        <dbReference type="ARBA" id="ARBA00023136"/>
    </source>
</evidence>
<evidence type="ECO:0000256" key="15">
    <source>
        <dbReference type="ARBA" id="ARBA00023180"/>
    </source>
</evidence>
<comment type="subcellular location">
    <subcellularLocation>
        <location evidence="3">Endoplasmic reticulum membrane</location>
        <topology evidence="3">Multi-pass membrane protein</topology>
    </subcellularLocation>
</comment>
<dbReference type="GO" id="GO:0018279">
    <property type="term" value="P:protein N-linked glycosylation via asparagine"/>
    <property type="evidence" value="ECO:0007669"/>
    <property type="project" value="TreeGrafter"/>
</dbReference>
<keyword evidence="23" id="KW-1185">Reference proteome</keyword>
<comment type="caution">
    <text evidence="22">The sequence shown here is derived from an EMBL/GenBank/DDBJ whole genome shotgun (WGS) entry which is preliminary data.</text>
</comment>
<proteinExistence type="inferred from homology"/>
<evidence type="ECO:0000256" key="7">
    <source>
        <dbReference type="ARBA" id="ARBA00022676"/>
    </source>
</evidence>
<protein>
    <recommendedName>
        <fullName evidence="6">dolichyl-diphosphooligosaccharide--protein glycotransferase</fullName>
        <ecNumber evidence="6">2.4.99.18</ecNumber>
    </recommendedName>
</protein>
<evidence type="ECO:0000256" key="12">
    <source>
        <dbReference type="ARBA" id="ARBA00022842"/>
    </source>
</evidence>
<dbReference type="Gene3D" id="3.40.50.12610">
    <property type="match status" value="1"/>
</dbReference>
<evidence type="ECO:0000256" key="4">
    <source>
        <dbReference type="ARBA" id="ARBA00004922"/>
    </source>
</evidence>
<evidence type="ECO:0000256" key="3">
    <source>
        <dbReference type="ARBA" id="ARBA00004477"/>
    </source>
</evidence>
<feature type="region of interest" description="Disordered" evidence="18">
    <location>
        <begin position="772"/>
        <end position="822"/>
    </location>
</feature>
<dbReference type="Pfam" id="PF21436">
    <property type="entry name" value="STT3-PglB_core"/>
    <property type="match status" value="1"/>
</dbReference>
<dbReference type="FunFam" id="3.40.50.12610:FF:000001">
    <property type="entry name" value="Dolichyl-diphosphooligosaccharide--protein glycosyltransferase subunit STT3B"/>
    <property type="match status" value="1"/>
</dbReference>
<dbReference type="PANTHER" id="PTHR13872">
    <property type="entry name" value="DOLICHYL-DIPHOSPHOOLIGOSACCHARIDE--PROTEIN GLYCOSYLTRANSFERASE SUBUNIT"/>
    <property type="match status" value="1"/>
</dbReference>
<evidence type="ECO:0000256" key="11">
    <source>
        <dbReference type="ARBA" id="ARBA00022824"/>
    </source>
</evidence>
<name>A0AAD9IYS5_9ANNE</name>
<dbReference type="InterPro" id="IPR048307">
    <property type="entry name" value="STT3_N"/>
</dbReference>
<evidence type="ECO:0000313" key="22">
    <source>
        <dbReference type="EMBL" id="KAK2142785.1"/>
    </source>
</evidence>
<dbReference type="InterPro" id="IPR003674">
    <property type="entry name" value="Oligo_trans_STT3"/>
</dbReference>
<evidence type="ECO:0000256" key="13">
    <source>
        <dbReference type="ARBA" id="ARBA00022989"/>
    </source>
</evidence>
<dbReference type="GO" id="GO:0008250">
    <property type="term" value="C:oligosaccharyltransferase complex"/>
    <property type="evidence" value="ECO:0007669"/>
    <property type="project" value="UniProtKB-ARBA"/>
</dbReference>
<keyword evidence="7" id="KW-0328">Glycosyltransferase</keyword>